<dbReference type="InterPro" id="IPR013187">
    <property type="entry name" value="F-box-assoc_dom_typ3"/>
</dbReference>
<dbReference type="Pfam" id="PF00646">
    <property type="entry name" value="F-box"/>
    <property type="match status" value="2"/>
</dbReference>
<dbReference type="Pfam" id="PF08268">
    <property type="entry name" value="FBA_3"/>
    <property type="match status" value="1"/>
</dbReference>
<accession>A0A2G2V656</accession>
<dbReference type="InterPro" id="IPR036047">
    <property type="entry name" value="F-box-like_dom_sf"/>
</dbReference>
<dbReference type="NCBIfam" id="TIGR01640">
    <property type="entry name" value="F_box_assoc_1"/>
    <property type="match status" value="1"/>
</dbReference>
<comment type="caution">
    <text evidence="2">The sequence shown here is derived from an EMBL/GenBank/DDBJ whole genome shotgun (WGS) entry which is preliminary data.</text>
</comment>
<name>A0A2G2V656_CAPBA</name>
<protein>
    <recommendedName>
        <fullName evidence="1">F-box domain-containing protein</fullName>
    </recommendedName>
</protein>
<reference evidence="3" key="2">
    <citation type="journal article" date="2017" name="J. Anim. Genet.">
        <title>Multiple reference genome sequences of hot pepper reveal the massive evolution of plant disease resistance genes by retroduplication.</title>
        <authorList>
            <person name="Kim S."/>
            <person name="Park J."/>
            <person name="Yeom S.-I."/>
            <person name="Kim Y.-M."/>
            <person name="Seo E."/>
            <person name="Kim K.-T."/>
            <person name="Kim M.-S."/>
            <person name="Lee J.M."/>
            <person name="Cheong K."/>
            <person name="Shin H.-S."/>
            <person name="Kim S.-B."/>
            <person name="Han K."/>
            <person name="Lee J."/>
            <person name="Park M."/>
            <person name="Lee H.-A."/>
            <person name="Lee H.-Y."/>
            <person name="Lee Y."/>
            <person name="Oh S."/>
            <person name="Lee J.H."/>
            <person name="Choi E."/>
            <person name="Choi E."/>
            <person name="Lee S.E."/>
            <person name="Jeon J."/>
            <person name="Kim H."/>
            <person name="Choi G."/>
            <person name="Song H."/>
            <person name="Lee J."/>
            <person name="Lee S.-C."/>
            <person name="Kwon J.-K."/>
            <person name="Lee H.-Y."/>
            <person name="Koo N."/>
            <person name="Hong Y."/>
            <person name="Kim R.W."/>
            <person name="Kang W.-H."/>
            <person name="Huh J.H."/>
            <person name="Kang B.-C."/>
            <person name="Yang T.-J."/>
            <person name="Lee Y.-H."/>
            <person name="Bennetzen J.L."/>
            <person name="Choi D."/>
        </authorList>
    </citation>
    <scope>NUCLEOTIDE SEQUENCE [LARGE SCALE GENOMIC DNA]</scope>
    <source>
        <strain evidence="3">cv. PBC81</strain>
    </source>
</reference>
<evidence type="ECO:0000313" key="2">
    <source>
        <dbReference type="EMBL" id="PHT28455.1"/>
    </source>
</evidence>
<gene>
    <name evidence="2" type="ORF">CQW23_31968</name>
</gene>
<dbReference type="PANTHER" id="PTHR31672">
    <property type="entry name" value="BNACNNG10540D PROTEIN"/>
    <property type="match status" value="1"/>
</dbReference>
<keyword evidence="3" id="KW-1185">Reference proteome</keyword>
<dbReference type="Gene3D" id="1.20.1280.50">
    <property type="match status" value="2"/>
</dbReference>
<organism evidence="2 3">
    <name type="scientific">Capsicum baccatum</name>
    <name type="common">Peruvian pepper</name>
    <dbReference type="NCBI Taxonomy" id="33114"/>
    <lineage>
        <taxon>Eukaryota</taxon>
        <taxon>Viridiplantae</taxon>
        <taxon>Streptophyta</taxon>
        <taxon>Embryophyta</taxon>
        <taxon>Tracheophyta</taxon>
        <taxon>Spermatophyta</taxon>
        <taxon>Magnoliopsida</taxon>
        <taxon>eudicotyledons</taxon>
        <taxon>Gunneridae</taxon>
        <taxon>Pentapetalae</taxon>
        <taxon>asterids</taxon>
        <taxon>lamiids</taxon>
        <taxon>Solanales</taxon>
        <taxon>Solanaceae</taxon>
        <taxon>Solanoideae</taxon>
        <taxon>Capsiceae</taxon>
        <taxon>Capsicum</taxon>
    </lineage>
</organism>
<feature type="domain" description="F-box" evidence="1">
    <location>
        <begin position="282"/>
        <end position="341"/>
    </location>
</feature>
<dbReference type="InterPro" id="IPR050796">
    <property type="entry name" value="SCF_F-box_component"/>
</dbReference>
<sequence>MKHSVPLQEEIIMEILSRLPVRSLLRFKCVSKCWMTMISEPYFTLKHLNRAKNDQNSQKFLVSRKDLLEDEFSLYCSSLSSVQRIEEVQNLIVLLTIDLESCSEILALKSGSWRLTNNYPIGNRADLLCTESLVFVHGAIHWIDNITRSTVTALSISSEVYTEILLPEKILDLRPQVRAACFSLTEKLCVYVNCTSQVGNTFRFWVMKDYGVTESWAELFTISGPGFLSVIPKYRFSDGVVLLCYRNRGLRTVLRTSKAPLELRPQSDFSQTGKKVMKHLEKIKQMDLQEEIIMDILSRLPVQSLLRFKCVSKFWMTLISQPYFTTKHFNHAKHNQSFEKMLLLNKEYSFHCSALSSDQLFEDVRGIDRPRSCKLWGWNIHCYYDSLVLVGVHNYPDKEFMLLLWNPSTRESVVLPNPKFSQEVTCTWGLGYDSTSDDYKILKIDGKERNEILALESGSWRKIDDHPATDNPVLSDMDYLAFQHGALECVDMPSNMGYLAFIHGAFHWVDSLLDQSVVTFSISDEVYREIPLPEGLDLVFDIMHSKQGVSVLGGMLCVYSTHIHHREYTIKLWVMNEYGVKESWNQLFTIQCTDLYSIIPKYMFSDGEVLLRCSQLRRSGSVFKTSNESSGVWP</sequence>
<dbReference type="SMART" id="SM00256">
    <property type="entry name" value="FBOX"/>
    <property type="match status" value="2"/>
</dbReference>
<evidence type="ECO:0000313" key="3">
    <source>
        <dbReference type="Proteomes" id="UP000224567"/>
    </source>
</evidence>
<dbReference type="CDD" id="cd22157">
    <property type="entry name" value="F-box_AtFBW1-like"/>
    <property type="match status" value="2"/>
</dbReference>
<dbReference type="SUPFAM" id="SSF81383">
    <property type="entry name" value="F-box domain"/>
    <property type="match status" value="2"/>
</dbReference>
<dbReference type="OrthoDB" id="1325587at2759"/>
<dbReference type="PROSITE" id="PS50181">
    <property type="entry name" value="FBOX"/>
    <property type="match status" value="1"/>
</dbReference>
<dbReference type="InterPro" id="IPR017451">
    <property type="entry name" value="F-box-assoc_interact_dom"/>
</dbReference>
<dbReference type="Proteomes" id="UP000224567">
    <property type="component" value="Unassembled WGS sequence"/>
</dbReference>
<dbReference type="InterPro" id="IPR001810">
    <property type="entry name" value="F-box_dom"/>
</dbReference>
<proteinExistence type="predicted"/>
<dbReference type="EMBL" id="MLFT02000219">
    <property type="protein sequence ID" value="PHT28455.1"/>
    <property type="molecule type" value="Genomic_DNA"/>
</dbReference>
<reference evidence="2 3" key="1">
    <citation type="journal article" date="2017" name="Genome Biol.">
        <title>New reference genome sequences of hot pepper reveal the massive evolution of plant disease-resistance genes by retroduplication.</title>
        <authorList>
            <person name="Kim S."/>
            <person name="Park J."/>
            <person name="Yeom S.I."/>
            <person name="Kim Y.M."/>
            <person name="Seo E."/>
            <person name="Kim K.T."/>
            <person name="Kim M.S."/>
            <person name="Lee J.M."/>
            <person name="Cheong K."/>
            <person name="Shin H.S."/>
            <person name="Kim S.B."/>
            <person name="Han K."/>
            <person name="Lee J."/>
            <person name="Park M."/>
            <person name="Lee H.A."/>
            <person name="Lee H.Y."/>
            <person name="Lee Y."/>
            <person name="Oh S."/>
            <person name="Lee J.H."/>
            <person name="Choi E."/>
            <person name="Choi E."/>
            <person name="Lee S.E."/>
            <person name="Jeon J."/>
            <person name="Kim H."/>
            <person name="Choi G."/>
            <person name="Song H."/>
            <person name="Lee J."/>
            <person name="Lee S.C."/>
            <person name="Kwon J.K."/>
            <person name="Lee H.Y."/>
            <person name="Koo N."/>
            <person name="Hong Y."/>
            <person name="Kim R.W."/>
            <person name="Kang W.H."/>
            <person name="Huh J.H."/>
            <person name="Kang B.C."/>
            <person name="Yang T.J."/>
            <person name="Lee Y.H."/>
            <person name="Bennetzen J.L."/>
            <person name="Choi D."/>
        </authorList>
    </citation>
    <scope>NUCLEOTIDE SEQUENCE [LARGE SCALE GENOMIC DNA]</scope>
    <source>
        <strain evidence="3">cv. PBC81</strain>
    </source>
</reference>
<evidence type="ECO:0000259" key="1">
    <source>
        <dbReference type="PROSITE" id="PS50181"/>
    </source>
</evidence>
<dbReference type="AlphaFoldDB" id="A0A2G2V656"/>
<dbReference type="PANTHER" id="PTHR31672:SF13">
    <property type="entry name" value="F-BOX PROTEIN CPR30-LIKE"/>
    <property type="match status" value="1"/>
</dbReference>